<dbReference type="PROSITE" id="PS51257">
    <property type="entry name" value="PROKAR_LIPOPROTEIN"/>
    <property type="match status" value="1"/>
</dbReference>
<evidence type="ECO:0000259" key="1">
    <source>
        <dbReference type="Pfam" id="PF07486"/>
    </source>
</evidence>
<dbReference type="GO" id="GO:0016787">
    <property type="term" value="F:hydrolase activity"/>
    <property type="evidence" value="ECO:0007669"/>
    <property type="project" value="UniProtKB-KW"/>
</dbReference>
<dbReference type="Gene3D" id="1.10.10.2520">
    <property type="entry name" value="Cell wall hydrolase SleB, domain 1"/>
    <property type="match status" value="1"/>
</dbReference>
<dbReference type="EMBL" id="CP031843">
    <property type="protein sequence ID" value="QEE08550.1"/>
    <property type="molecule type" value="Genomic_DNA"/>
</dbReference>
<evidence type="ECO:0000313" key="2">
    <source>
        <dbReference type="EMBL" id="QEE08550.1"/>
    </source>
</evidence>
<gene>
    <name evidence="2" type="ORF">D1093_02560</name>
</gene>
<sequence>MKKNRWNVFVTCCVAPFVVVGCATSHLDAEKVNNKKTKTVTYPLTERQCLMRAMYFESNRSSREGMIAVGTVVMNRVNSSAYPKTICGVVGQYKQFAPGVLTRPMTEKASVARVREAADAVLRGERDKKVKHAKFFHTAGLSFPYKNMHYVHVAGGNAFYEKRSRDGSLQIPTDNRPYDVAYAFAQERSGYAPSFIDEGLESKEVKAEKSASPSTEVAQSKTVQPTSFAMVQLDKVPIPTYAPKHLARKEENKTIMALPSSDQLNAIVAMLEKRHRNW</sequence>
<dbReference type="KEGG" id="bky:D1093_02560"/>
<accession>A0A5B9CWW4</accession>
<keyword evidence="2" id="KW-0378">Hydrolase</keyword>
<keyword evidence="3" id="KW-1185">Reference proteome</keyword>
<proteinExistence type="predicted"/>
<protein>
    <submittedName>
        <fullName evidence="2">Cell wall hydrolase</fullName>
    </submittedName>
</protein>
<dbReference type="RefSeq" id="WP_120100479.1">
    <property type="nucleotide sequence ID" value="NZ_CP031843.2"/>
</dbReference>
<reference evidence="2 3" key="1">
    <citation type="journal article" date="2020" name="Int. J. Syst. Evol. Microbiol.">
        <title>Bartonella kosoyi sp. nov. and Bartonella krasnovii sp. nov., two novel species closely related to the zoonotic Bartonella elizabethae, isolated from black rats and wild desert rodent-fleas.</title>
        <authorList>
            <person name="Gutierrez R."/>
            <person name="Shalit T."/>
            <person name="Markus B."/>
            <person name="Yuan C."/>
            <person name="Nachum-Biala Y."/>
            <person name="Elad D."/>
            <person name="Harrus S."/>
        </authorList>
    </citation>
    <scope>NUCLEOTIDE SEQUENCE [LARGE SCALE GENOMIC DNA]</scope>
    <source>
        <strain evidence="2 3">Tel Aviv</strain>
    </source>
</reference>
<dbReference type="InterPro" id="IPR042047">
    <property type="entry name" value="SleB_dom1"/>
</dbReference>
<dbReference type="InterPro" id="IPR011105">
    <property type="entry name" value="Cell_wall_hydrolase_SleB"/>
</dbReference>
<dbReference type="AlphaFoldDB" id="A0A5B9CWW4"/>
<name>A0A5B9CWW4_9HYPH</name>
<dbReference type="Pfam" id="PF07486">
    <property type="entry name" value="Hydrolase_2"/>
    <property type="match status" value="1"/>
</dbReference>
<dbReference type="Proteomes" id="UP000321940">
    <property type="component" value="Chromosome"/>
</dbReference>
<feature type="domain" description="Cell wall hydrolase SleB" evidence="1">
    <location>
        <begin position="62"/>
        <end position="160"/>
    </location>
</feature>
<organism evidence="2 3">
    <name type="scientific">Bartonella kosoyi</name>
    <dbReference type="NCBI Taxonomy" id="2133959"/>
    <lineage>
        <taxon>Bacteria</taxon>
        <taxon>Pseudomonadati</taxon>
        <taxon>Pseudomonadota</taxon>
        <taxon>Alphaproteobacteria</taxon>
        <taxon>Hyphomicrobiales</taxon>
        <taxon>Bartonellaceae</taxon>
        <taxon>Bartonella</taxon>
    </lineage>
</organism>
<evidence type="ECO:0000313" key="3">
    <source>
        <dbReference type="Proteomes" id="UP000321940"/>
    </source>
</evidence>